<evidence type="ECO:0000256" key="3">
    <source>
        <dbReference type="ARBA" id="ARBA00022771"/>
    </source>
</evidence>
<sequence>MRSRGNFHNVEDSTQRTWVTVEIFESSSMGKTTTLIKFLLNTILVETVQGTEGGAKYNCNYCQKDITGKIRIKCAVCLNFDLCVECMSVGAEINTHKCDHAYRVIGNLTFPLICPDWSADDEMLHLEGLEMYGMGNMTEVAEYVGSKSKEQCLEHYRNIYLNSPCFPLPV</sequence>
<feature type="domain" description="SANT" evidence="10">
    <location>
        <begin position="112"/>
        <end position="164"/>
    </location>
</feature>
<dbReference type="Pfam" id="PF00249">
    <property type="entry name" value="Myb_DNA-binding"/>
    <property type="match status" value="1"/>
</dbReference>
<dbReference type="InterPro" id="IPR000433">
    <property type="entry name" value="Znf_ZZ"/>
</dbReference>
<keyword evidence="12" id="KW-1185">Reference proteome</keyword>
<dbReference type="GO" id="GO:0006338">
    <property type="term" value="P:chromatin remodeling"/>
    <property type="evidence" value="ECO:0007669"/>
    <property type="project" value="TreeGrafter"/>
</dbReference>
<dbReference type="PANTHER" id="PTHR12374">
    <property type="entry name" value="TRANSCRIPTIONAL ADAPTOR 2 ADA2 -RELATED"/>
    <property type="match status" value="1"/>
</dbReference>
<dbReference type="PROSITE" id="PS51293">
    <property type="entry name" value="SANT"/>
    <property type="match status" value="1"/>
</dbReference>
<dbReference type="GO" id="GO:0003713">
    <property type="term" value="F:transcription coactivator activity"/>
    <property type="evidence" value="ECO:0007669"/>
    <property type="project" value="TreeGrafter"/>
</dbReference>
<dbReference type="GO" id="GO:0006357">
    <property type="term" value="P:regulation of transcription by RNA polymerase II"/>
    <property type="evidence" value="ECO:0007669"/>
    <property type="project" value="TreeGrafter"/>
</dbReference>
<evidence type="ECO:0000256" key="6">
    <source>
        <dbReference type="ARBA" id="ARBA00023163"/>
    </source>
</evidence>
<dbReference type="InterPro" id="IPR017884">
    <property type="entry name" value="SANT_dom"/>
</dbReference>
<dbReference type="SMART" id="SM00717">
    <property type="entry name" value="SANT"/>
    <property type="match status" value="1"/>
</dbReference>
<evidence type="ECO:0000256" key="8">
    <source>
        <dbReference type="PROSITE-ProRule" id="PRU00228"/>
    </source>
</evidence>
<dbReference type="InterPro" id="IPR041983">
    <property type="entry name" value="ADA2-like_ZZ"/>
</dbReference>
<evidence type="ECO:0008006" key="13">
    <source>
        <dbReference type="Google" id="ProtNLM"/>
    </source>
</evidence>
<dbReference type="CDD" id="cd00167">
    <property type="entry name" value="SANT"/>
    <property type="match status" value="1"/>
</dbReference>
<evidence type="ECO:0000256" key="5">
    <source>
        <dbReference type="ARBA" id="ARBA00023015"/>
    </source>
</evidence>
<keyword evidence="3 8" id="KW-0863">Zinc-finger</keyword>
<dbReference type="InterPro" id="IPR009057">
    <property type="entry name" value="Homeodomain-like_sf"/>
</dbReference>
<dbReference type="PROSITE" id="PS01357">
    <property type="entry name" value="ZF_ZZ_1"/>
    <property type="match status" value="1"/>
</dbReference>
<dbReference type="HOGENOM" id="CLU_1572819_0_0_1"/>
<dbReference type="InterPro" id="IPR001005">
    <property type="entry name" value="SANT/Myb"/>
</dbReference>
<reference evidence="11" key="2">
    <citation type="submission" date="2015-03" db="UniProtKB">
        <authorList>
            <consortium name="EnsemblPlants"/>
        </authorList>
    </citation>
    <scope>IDENTIFICATION</scope>
</reference>
<dbReference type="SUPFAM" id="SSF57850">
    <property type="entry name" value="RING/U-box"/>
    <property type="match status" value="1"/>
</dbReference>
<dbReference type="Gene3D" id="1.10.10.60">
    <property type="entry name" value="Homeodomain-like"/>
    <property type="match status" value="1"/>
</dbReference>
<dbReference type="SMART" id="SM00291">
    <property type="entry name" value="ZnF_ZZ"/>
    <property type="match status" value="1"/>
</dbReference>
<evidence type="ECO:0000259" key="9">
    <source>
        <dbReference type="PROSITE" id="PS50135"/>
    </source>
</evidence>
<organism evidence="11 12">
    <name type="scientific">Brassica oleracea var. oleracea</name>
    <dbReference type="NCBI Taxonomy" id="109376"/>
    <lineage>
        <taxon>Eukaryota</taxon>
        <taxon>Viridiplantae</taxon>
        <taxon>Streptophyta</taxon>
        <taxon>Embryophyta</taxon>
        <taxon>Tracheophyta</taxon>
        <taxon>Spermatophyta</taxon>
        <taxon>Magnoliopsida</taxon>
        <taxon>eudicotyledons</taxon>
        <taxon>Gunneridae</taxon>
        <taxon>Pentapetalae</taxon>
        <taxon>rosids</taxon>
        <taxon>malvids</taxon>
        <taxon>Brassicales</taxon>
        <taxon>Brassicaceae</taxon>
        <taxon>Brassiceae</taxon>
        <taxon>Brassica</taxon>
    </lineage>
</organism>
<dbReference type="GO" id="GO:0003682">
    <property type="term" value="F:chromatin binding"/>
    <property type="evidence" value="ECO:0007669"/>
    <property type="project" value="TreeGrafter"/>
</dbReference>
<keyword evidence="2" id="KW-0479">Metal-binding</keyword>
<dbReference type="PROSITE" id="PS50135">
    <property type="entry name" value="ZF_ZZ_2"/>
    <property type="match status" value="1"/>
</dbReference>
<dbReference type="Gene3D" id="3.30.60.90">
    <property type="match status" value="1"/>
</dbReference>
<evidence type="ECO:0000256" key="1">
    <source>
        <dbReference type="ARBA" id="ARBA00004123"/>
    </source>
</evidence>
<dbReference type="Gramene" id="Bo1g054810.1">
    <property type="protein sequence ID" value="Bo1g054810.1"/>
    <property type="gene ID" value="Bo1g054810"/>
</dbReference>
<keyword evidence="7" id="KW-0539">Nucleus</keyword>
<dbReference type="Pfam" id="PF25299">
    <property type="entry name" value="ZZ_ADA2"/>
    <property type="match status" value="1"/>
</dbReference>
<name>A0A0D3A7N3_BRAOL</name>
<keyword evidence="4" id="KW-0862">Zinc</keyword>
<evidence type="ECO:0000313" key="11">
    <source>
        <dbReference type="EnsemblPlants" id="Bo1g054810.1"/>
    </source>
</evidence>
<evidence type="ECO:0000256" key="2">
    <source>
        <dbReference type="ARBA" id="ARBA00022723"/>
    </source>
</evidence>
<dbReference type="OMA" id="INTHKCD"/>
<evidence type="ECO:0000313" key="12">
    <source>
        <dbReference type="Proteomes" id="UP000032141"/>
    </source>
</evidence>
<evidence type="ECO:0000256" key="4">
    <source>
        <dbReference type="ARBA" id="ARBA00022833"/>
    </source>
</evidence>
<dbReference type="AlphaFoldDB" id="A0A0D3A7N3"/>
<comment type="subcellular location">
    <subcellularLocation>
        <location evidence="1">Nucleus</location>
    </subcellularLocation>
</comment>
<dbReference type="CDD" id="cd02335">
    <property type="entry name" value="ZZ_ADA2"/>
    <property type="match status" value="1"/>
</dbReference>
<reference evidence="11 12" key="1">
    <citation type="journal article" date="2014" name="Genome Biol.">
        <title>Transcriptome and methylome profiling reveals relics of genome dominance in the mesopolyploid Brassica oleracea.</title>
        <authorList>
            <person name="Parkin I.A."/>
            <person name="Koh C."/>
            <person name="Tang H."/>
            <person name="Robinson S.J."/>
            <person name="Kagale S."/>
            <person name="Clarke W.E."/>
            <person name="Town C.D."/>
            <person name="Nixon J."/>
            <person name="Krishnakumar V."/>
            <person name="Bidwell S.L."/>
            <person name="Denoeud F."/>
            <person name="Belcram H."/>
            <person name="Links M.G."/>
            <person name="Just J."/>
            <person name="Clarke C."/>
            <person name="Bender T."/>
            <person name="Huebert T."/>
            <person name="Mason A.S."/>
            <person name="Pires J.C."/>
            <person name="Barker G."/>
            <person name="Moore J."/>
            <person name="Walley P.G."/>
            <person name="Manoli S."/>
            <person name="Batley J."/>
            <person name="Edwards D."/>
            <person name="Nelson M.N."/>
            <person name="Wang X."/>
            <person name="Paterson A.H."/>
            <person name="King G."/>
            <person name="Bancroft I."/>
            <person name="Chalhoub B."/>
            <person name="Sharpe A.G."/>
        </authorList>
    </citation>
    <scope>NUCLEOTIDE SEQUENCE</scope>
    <source>
        <strain evidence="11 12">cv. TO1000</strain>
    </source>
</reference>
<evidence type="ECO:0000259" key="10">
    <source>
        <dbReference type="PROSITE" id="PS51293"/>
    </source>
</evidence>
<dbReference type="GO" id="GO:0008270">
    <property type="term" value="F:zinc ion binding"/>
    <property type="evidence" value="ECO:0007669"/>
    <property type="project" value="UniProtKB-KW"/>
</dbReference>
<evidence type="ECO:0000256" key="7">
    <source>
        <dbReference type="ARBA" id="ARBA00023242"/>
    </source>
</evidence>
<dbReference type="Proteomes" id="UP000032141">
    <property type="component" value="Chromosome C1"/>
</dbReference>
<accession>A0A0D3A7N3</accession>
<keyword evidence="6" id="KW-0804">Transcription</keyword>
<dbReference type="PANTHER" id="PTHR12374:SF81">
    <property type="entry name" value="TRANSCRIPTIONAL ADAPTER ADA2B"/>
    <property type="match status" value="1"/>
</dbReference>
<proteinExistence type="predicted"/>
<protein>
    <recommendedName>
        <fullName evidence="13">ZZ-type domain-containing protein</fullName>
    </recommendedName>
</protein>
<dbReference type="STRING" id="109376.A0A0D3A7N3"/>
<dbReference type="EnsemblPlants" id="Bo1g054810.1">
    <property type="protein sequence ID" value="Bo1g054810.1"/>
    <property type="gene ID" value="Bo1g054810"/>
</dbReference>
<keyword evidence="5" id="KW-0805">Transcription regulation</keyword>
<dbReference type="GO" id="GO:0005634">
    <property type="term" value="C:nucleus"/>
    <property type="evidence" value="ECO:0007669"/>
    <property type="project" value="UniProtKB-SubCell"/>
</dbReference>
<dbReference type="InterPro" id="IPR043145">
    <property type="entry name" value="Znf_ZZ_sf"/>
</dbReference>
<dbReference type="SUPFAM" id="SSF46689">
    <property type="entry name" value="Homeodomain-like"/>
    <property type="match status" value="1"/>
</dbReference>
<dbReference type="FunFam" id="3.30.60.90:FF:000008">
    <property type="entry name" value="Transcriptional adapter 2"/>
    <property type="match status" value="1"/>
</dbReference>
<dbReference type="eggNOG" id="KOG0457">
    <property type="taxonomic scope" value="Eukaryota"/>
</dbReference>
<feature type="domain" description="ZZ-type" evidence="9">
    <location>
        <begin position="54"/>
        <end position="110"/>
    </location>
</feature>